<dbReference type="InterPro" id="IPR038770">
    <property type="entry name" value="Na+/solute_symporter_sf"/>
</dbReference>
<feature type="transmembrane region" description="Helical" evidence="5">
    <location>
        <begin position="190"/>
        <end position="213"/>
    </location>
</feature>
<gene>
    <name evidence="6" type="ORF">METZ01_LOCUS288046</name>
</gene>
<name>A0A382LJD5_9ZZZZ</name>
<dbReference type="EMBL" id="UINC01086589">
    <property type="protein sequence ID" value="SVC35192.1"/>
    <property type="molecule type" value="Genomic_DNA"/>
</dbReference>
<dbReference type="PANTHER" id="PTHR10361:SF24">
    <property type="entry name" value="P3 PROTEIN"/>
    <property type="match status" value="1"/>
</dbReference>
<feature type="transmembrane region" description="Helical" evidence="5">
    <location>
        <begin position="36"/>
        <end position="59"/>
    </location>
</feature>
<evidence type="ECO:0000256" key="4">
    <source>
        <dbReference type="ARBA" id="ARBA00023136"/>
    </source>
</evidence>
<feature type="transmembrane region" description="Helical" evidence="5">
    <location>
        <begin position="96"/>
        <end position="118"/>
    </location>
</feature>
<feature type="transmembrane region" description="Helical" evidence="5">
    <location>
        <begin position="166"/>
        <end position="184"/>
    </location>
</feature>
<dbReference type="AlphaFoldDB" id="A0A382LJD5"/>
<keyword evidence="3 5" id="KW-1133">Transmembrane helix</keyword>
<sequence>MIIDIFLPLSLVFIMFTLGLGLSIEDFINVVREPKAFAVGILNQMVLLPLVAFCIVSLSGLTKEMAVGMMILASCPGGVTSNIITRLAKGDTALSISYTAVVSVATVITLPIITGFSMEHFMGADAPPLNLLSLGLTMFLITAIPVGIGLLVHSRYQGFANSFEPTATRISTLLFIIIVIGALASEWDAFINNVLILGPAIIVFIIVMLIIGYKSAHWFRMSDKRAVTVAIESGIQNATVGITIGNLILNPDTGLSLLSLPSGVYGILMYLVCLPFVFWFIRQK</sequence>
<feature type="transmembrane region" description="Helical" evidence="5">
    <location>
        <begin position="6"/>
        <end position="24"/>
    </location>
</feature>
<evidence type="ECO:0008006" key="7">
    <source>
        <dbReference type="Google" id="ProtNLM"/>
    </source>
</evidence>
<keyword evidence="2 5" id="KW-0812">Transmembrane</keyword>
<organism evidence="6">
    <name type="scientific">marine metagenome</name>
    <dbReference type="NCBI Taxonomy" id="408172"/>
    <lineage>
        <taxon>unclassified sequences</taxon>
        <taxon>metagenomes</taxon>
        <taxon>ecological metagenomes</taxon>
    </lineage>
</organism>
<dbReference type="InterPro" id="IPR002657">
    <property type="entry name" value="BilAc:Na_symport/Acr3"/>
</dbReference>
<keyword evidence="4 5" id="KW-0472">Membrane</keyword>
<evidence type="ECO:0000256" key="2">
    <source>
        <dbReference type="ARBA" id="ARBA00022692"/>
    </source>
</evidence>
<dbReference type="Pfam" id="PF01758">
    <property type="entry name" value="SBF"/>
    <property type="match status" value="1"/>
</dbReference>
<accession>A0A382LJD5</accession>
<protein>
    <recommendedName>
        <fullName evidence="7">Bile acid:sodium symporter</fullName>
    </recommendedName>
</protein>
<evidence type="ECO:0000313" key="6">
    <source>
        <dbReference type="EMBL" id="SVC35192.1"/>
    </source>
</evidence>
<reference evidence="6" key="1">
    <citation type="submission" date="2018-05" db="EMBL/GenBank/DDBJ databases">
        <authorList>
            <person name="Lanie J.A."/>
            <person name="Ng W.-L."/>
            <person name="Kazmierczak K.M."/>
            <person name="Andrzejewski T.M."/>
            <person name="Davidsen T.M."/>
            <person name="Wayne K.J."/>
            <person name="Tettelin H."/>
            <person name="Glass J.I."/>
            <person name="Rusch D."/>
            <person name="Podicherti R."/>
            <person name="Tsui H.-C.T."/>
            <person name="Winkler M.E."/>
        </authorList>
    </citation>
    <scope>NUCLEOTIDE SEQUENCE</scope>
</reference>
<dbReference type="GO" id="GO:0016020">
    <property type="term" value="C:membrane"/>
    <property type="evidence" value="ECO:0007669"/>
    <property type="project" value="UniProtKB-SubCell"/>
</dbReference>
<comment type="subcellular location">
    <subcellularLocation>
        <location evidence="1">Membrane</location>
        <topology evidence="1">Multi-pass membrane protein</topology>
    </subcellularLocation>
</comment>
<proteinExistence type="predicted"/>
<dbReference type="Gene3D" id="1.20.1530.20">
    <property type="match status" value="1"/>
</dbReference>
<feature type="transmembrane region" description="Helical" evidence="5">
    <location>
        <begin position="225"/>
        <end position="248"/>
    </location>
</feature>
<evidence type="ECO:0000256" key="3">
    <source>
        <dbReference type="ARBA" id="ARBA00022989"/>
    </source>
</evidence>
<feature type="transmembrane region" description="Helical" evidence="5">
    <location>
        <begin position="260"/>
        <end position="281"/>
    </location>
</feature>
<feature type="transmembrane region" description="Helical" evidence="5">
    <location>
        <begin position="130"/>
        <end position="154"/>
    </location>
</feature>
<dbReference type="PANTHER" id="PTHR10361">
    <property type="entry name" value="SODIUM-BILE ACID COTRANSPORTER"/>
    <property type="match status" value="1"/>
</dbReference>
<evidence type="ECO:0000256" key="1">
    <source>
        <dbReference type="ARBA" id="ARBA00004141"/>
    </source>
</evidence>
<dbReference type="InterPro" id="IPR004710">
    <property type="entry name" value="Bilac:Na_transpt"/>
</dbReference>
<evidence type="ECO:0000256" key="5">
    <source>
        <dbReference type="SAM" id="Phobius"/>
    </source>
</evidence>